<reference evidence="1 2" key="1">
    <citation type="submission" date="2023-01" db="EMBL/GenBank/DDBJ databases">
        <authorList>
            <person name="Kreplak J."/>
        </authorList>
    </citation>
    <scope>NUCLEOTIDE SEQUENCE [LARGE SCALE GENOMIC DNA]</scope>
</reference>
<proteinExistence type="predicted"/>
<name>A0AAV0Z5I1_VICFA</name>
<gene>
    <name evidence="1" type="ORF">VFH_I013840</name>
</gene>
<evidence type="ECO:0000313" key="1">
    <source>
        <dbReference type="EMBL" id="CAI8591927.1"/>
    </source>
</evidence>
<protein>
    <submittedName>
        <fullName evidence="1">Uncharacterized protein</fullName>
    </submittedName>
</protein>
<dbReference type="Proteomes" id="UP001157006">
    <property type="component" value="Chromosome 1S"/>
</dbReference>
<sequence length="107" mass="12654">MRSCWTAEWFREIAENRNSVANDKNVGKGKKKFDASSSARETTFSLVDDEILEFFNDKCQGRIMAKQHYYKVRIVEDLHIPKNLSQMNHQGINYFLRQAQDYNEDLM</sequence>
<accession>A0AAV0Z5I1</accession>
<dbReference type="EMBL" id="OX451735">
    <property type="protein sequence ID" value="CAI8591927.1"/>
    <property type="molecule type" value="Genomic_DNA"/>
</dbReference>
<dbReference type="AlphaFoldDB" id="A0AAV0Z5I1"/>
<organism evidence="1 2">
    <name type="scientific">Vicia faba</name>
    <name type="common">Broad bean</name>
    <name type="synonym">Faba vulgaris</name>
    <dbReference type="NCBI Taxonomy" id="3906"/>
    <lineage>
        <taxon>Eukaryota</taxon>
        <taxon>Viridiplantae</taxon>
        <taxon>Streptophyta</taxon>
        <taxon>Embryophyta</taxon>
        <taxon>Tracheophyta</taxon>
        <taxon>Spermatophyta</taxon>
        <taxon>Magnoliopsida</taxon>
        <taxon>eudicotyledons</taxon>
        <taxon>Gunneridae</taxon>
        <taxon>Pentapetalae</taxon>
        <taxon>rosids</taxon>
        <taxon>fabids</taxon>
        <taxon>Fabales</taxon>
        <taxon>Fabaceae</taxon>
        <taxon>Papilionoideae</taxon>
        <taxon>50 kb inversion clade</taxon>
        <taxon>NPAAA clade</taxon>
        <taxon>Hologalegina</taxon>
        <taxon>IRL clade</taxon>
        <taxon>Fabeae</taxon>
        <taxon>Vicia</taxon>
    </lineage>
</organism>
<keyword evidence="2" id="KW-1185">Reference proteome</keyword>
<evidence type="ECO:0000313" key="2">
    <source>
        <dbReference type="Proteomes" id="UP001157006"/>
    </source>
</evidence>